<evidence type="ECO:0000259" key="2">
    <source>
        <dbReference type="Pfam" id="PF14358"/>
    </source>
</evidence>
<protein>
    <recommendedName>
        <fullName evidence="2">Flavinylation-associated cytochrome domain-containing protein</fullName>
    </recommendedName>
</protein>
<reference evidence="4" key="1">
    <citation type="submission" date="2016-11" db="EMBL/GenBank/DDBJ databases">
        <authorList>
            <person name="Varghese N."/>
            <person name="Submissions S."/>
        </authorList>
    </citation>
    <scope>NUCLEOTIDE SEQUENCE [LARGE SCALE GENOMIC DNA]</scope>
    <source>
        <strain evidence="4">DSM 12395</strain>
    </source>
</reference>
<gene>
    <name evidence="3" type="ORF">SAMN02745133_01720</name>
</gene>
<feature type="transmembrane region" description="Helical" evidence="1">
    <location>
        <begin position="12"/>
        <end position="32"/>
    </location>
</feature>
<evidence type="ECO:0000313" key="3">
    <source>
        <dbReference type="EMBL" id="SHF04894.1"/>
    </source>
</evidence>
<dbReference type="SUPFAM" id="SSF81342">
    <property type="entry name" value="Transmembrane di-heme cytochromes"/>
    <property type="match status" value="1"/>
</dbReference>
<dbReference type="GO" id="GO:0022904">
    <property type="term" value="P:respiratory electron transport chain"/>
    <property type="evidence" value="ECO:0007669"/>
    <property type="project" value="InterPro"/>
</dbReference>
<keyword evidence="1" id="KW-0472">Membrane</keyword>
<organism evidence="3 4">
    <name type="scientific">Desulforamulus putei DSM 12395</name>
    <dbReference type="NCBI Taxonomy" id="1121429"/>
    <lineage>
        <taxon>Bacteria</taxon>
        <taxon>Bacillati</taxon>
        <taxon>Bacillota</taxon>
        <taxon>Clostridia</taxon>
        <taxon>Eubacteriales</taxon>
        <taxon>Peptococcaceae</taxon>
        <taxon>Desulforamulus</taxon>
    </lineage>
</organism>
<dbReference type="OrthoDB" id="1725559at2"/>
<keyword evidence="1" id="KW-0812">Transmembrane</keyword>
<keyword evidence="4" id="KW-1185">Reference proteome</keyword>
<dbReference type="InterPro" id="IPR025517">
    <property type="entry name" value="DUF4405"/>
</dbReference>
<feature type="domain" description="Flavinylation-associated cytochrome" evidence="2">
    <location>
        <begin position="12"/>
        <end position="78"/>
    </location>
</feature>
<keyword evidence="1" id="KW-1133">Transmembrane helix</keyword>
<dbReference type="AlphaFoldDB" id="A0A1M4YGE7"/>
<evidence type="ECO:0000256" key="1">
    <source>
        <dbReference type="SAM" id="Phobius"/>
    </source>
</evidence>
<name>A0A1M4YGE7_9FIRM</name>
<dbReference type="STRING" id="1121429.SAMN02745133_01720"/>
<dbReference type="EMBL" id="FQUY01000010">
    <property type="protein sequence ID" value="SHF04894.1"/>
    <property type="molecule type" value="Genomic_DNA"/>
</dbReference>
<accession>A0A1M4YGE7</accession>
<sequence length="94" mass="11131">MSNKSIINYVMGWLLFLTVFGLAFSGFARWLILPSPGRGGMRGLEHFFIFTRHTWTDIHHLLAIIFCLLVLIHIYLHWEWFVSTTRKVFGLRKH</sequence>
<dbReference type="Proteomes" id="UP000184148">
    <property type="component" value="Unassembled WGS sequence"/>
</dbReference>
<dbReference type="GO" id="GO:0016020">
    <property type="term" value="C:membrane"/>
    <property type="evidence" value="ECO:0007669"/>
    <property type="project" value="InterPro"/>
</dbReference>
<proteinExistence type="predicted"/>
<dbReference type="InterPro" id="IPR016174">
    <property type="entry name" value="Di-haem_cyt_TM"/>
</dbReference>
<dbReference type="RefSeq" id="WP_073238668.1">
    <property type="nucleotide sequence ID" value="NZ_FQUY01000010.1"/>
</dbReference>
<feature type="transmembrane region" description="Helical" evidence="1">
    <location>
        <begin position="58"/>
        <end position="78"/>
    </location>
</feature>
<evidence type="ECO:0000313" key="4">
    <source>
        <dbReference type="Proteomes" id="UP000184148"/>
    </source>
</evidence>
<dbReference type="Pfam" id="PF14358">
    <property type="entry name" value="DUF4405"/>
    <property type="match status" value="1"/>
</dbReference>